<dbReference type="RefSeq" id="WP_192727356.1">
    <property type="nucleotide sequence ID" value="NZ_BAAAVL010000003.1"/>
</dbReference>
<keyword evidence="1" id="KW-1133">Transmembrane helix</keyword>
<organism evidence="2 3">
    <name type="scientific">Rhizobium viscosum</name>
    <name type="common">Arthrobacter viscosus</name>
    <dbReference type="NCBI Taxonomy" id="1673"/>
    <lineage>
        <taxon>Bacteria</taxon>
        <taxon>Pseudomonadati</taxon>
        <taxon>Pseudomonadota</taxon>
        <taxon>Alphaproteobacteria</taxon>
        <taxon>Hyphomicrobiales</taxon>
        <taxon>Rhizobiaceae</taxon>
        <taxon>Rhizobium/Agrobacterium group</taxon>
        <taxon>Rhizobium</taxon>
    </lineage>
</organism>
<sequence length="117" mass="12914">MSQATGSVTSFTVEELLHLADLIGERVAQHSWIVLVISLLAAVPVVWKSARYFAKVGRIIFAALEAALGWLDATGRGAWDLAWRRSRRAAWKLIKKGAQSVLDTANLRLQSLDEKTV</sequence>
<comment type="caution">
    <text evidence="2">The sequence shown here is derived from an EMBL/GenBank/DDBJ whole genome shotgun (WGS) entry which is preliminary data.</text>
</comment>
<keyword evidence="1" id="KW-0472">Membrane</keyword>
<evidence type="ECO:0000313" key="3">
    <source>
        <dbReference type="Proteomes" id="UP000620262"/>
    </source>
</evidence>
<protein>
    <recommendedName>
        <fullName evidence="4">Transmembrane protein</fullName>
    </recommendedName>
</protein>
<reference evidence="2 3" key="1">
    <citation type="submission" date="2020-10" db="EMBL/GenBank/DDBJ databases">
        <title>Sequencing the genomes of 1000 actinobacteria strains.</title>
        <authorList>
            <person name="Klenk H.-P."/>
        </authorList>
    </citation>
    <scope>NUCLEOTIDE SEQUENCE [LARGE SCALE GENOMIC DNA]</scope>
    <source>
        <strain evidence="2 3">DSM 7307</strain>
    </source>
</reference>
<accession>A0ABR9IIU1</accession>
<dbReference type="EMBL" id="JADBEC010000001">
    <property type="protein sequence ID" value="MBE1503088.1"/>
    <property type="molecule type" value="Genomic_DNA"/>
</dbReference>
<dbReference type="Proteomes" id="UP000620262">
    <property type="component" value="Unassembled WGS sequence"/>
</dbReference>
<evidence type="ECO:0008006" key="4">
    <source>
        <dbReference type="Google" id="ProtNLM"/>
    </source>
</evidence>
<keyword evidence="3" id="KW-1185">Reference proteome</keyword>
<proteinExistence type="predicted"/>
<gene>
    <name evidence="2" type="ORF">H4W29_000269</name>
</gene>
<feature type="transmembrane region" description="Helical" evidence="1">
    <location>
        <begin position="27"/>
        <end position="47"/>
    </location>
</feature>
<name>A0ABR9IIU1_RHIVS</name>
<keyword evidence="1" id="KW-0812">Transmembrane</keyword>
<evidence type="ECO:0000256" key="1">
    <source>
        <dbReference type="SAM" id="Phobius"/>
    </source>
</evidence>
<evidence type="ECO:0000313" key="2">
    <source>
        <dbReference type="EMBL" id="MBE1503088.1"/>
    </source>
</evidence>